<protein>
    <submittedName>
        <fullName evidence="4">Uncharacterized protein</fullName>
    </submittedName>
</protein>
<dbReference type="OrthoDB" id="19174at2759"/>
<accession>A0A1E3HMH1</accession>
<keyword evidence="2" id="KW-0040">ANK repeat</keyword>
<name>A0A1E3HMH1_9TREE</name>
<proteinExistence type="predicted"/>
<dbReference type="PANTHER" id="PTHR24171">
    <property type="entry name" value="ANKYRIN REPEAT DOMAIN-CONTAINING PROTEIN 39-RELATED"/>
    <property type="match status" value="1"/>
</dbReference>
<dbReference type="InterPro" id="IPR036770">
    <property type="entry name" value="Ankyrin_rpt-contain_sf"/>
</dbReference>
<dbReference type="InterPro" id="IPR002110">
    <property type="entry name" value="Ankyrin_rpt"/>
</dbReference>
<keyword evidence="1" id="KW-0677">Repeat</keyword>
<dbReference type="PROSITE" id="PS50088">
    <property type="entry name" value="ANK_REPEAT"/>
    <property type="match status" value="1"/>
</dbReference>
<organism evidence="4 5">
    <name type="scientific">Cryptococcus depauperatus CBS 7841</name>
    <dbReference type="NCBI Taxonomy" id="1295531"/>
    <lineage>
        <taxon>Eukaryota</taxon>
        <taxon>Fungi</taxon>
        <taxon>Dikarya</taxon>
        <taxon>Basidiomycota</taxon>
        <taxon>Agaricomycotina</taxon>
        <taxon>Tremellomycetes</taxon>
        <taxon>Tremellales</taxon>
        <taxon>Cryptococcaceae</taxon>
        <taxon>Cryptococcus</taxon>
    </lineage>
</organism>
<evidence type="ECO:0000256" key="1">
    <source>
        <dbReference type="ARBA" id="ARBA00022737"/>
    </source>
</evidence>
<dbReference type="GeneID" id="91084672"/>
<reference evidence="4" key="2">
    <citation type="journal article" date="2022" name="Elife">
        <title>Obligate sexual reproduction of a homothallic fungus closely related to the Cryptococcus pathogenic species complex.</title>
        <authorList>
            <person name="Passer A.R."/>
            <person name="Clancey S.A."/>
            <person name="Shea T."/>
            <person name="David-Palma M."/>
            <person name="Averette A.F."/>
            <person name="Boekhout T."/>
            <person name="Porcel B.M."/>
            <person name="Nowrousian M."/>
            <person name="Cuomo C.A."/>
            <person name="Sun S."/>
            <person name="Heitman J."/>
            <person name="Coelho M.A."/>
        </authorList>
    </citation>
    <scope>NUCLEOTIDE SEQUENCE</scope>
    <source>
        <strain evidence="4">CBS 7841</strain>
    </source>
</reference>
<dbReference type="KEGG" id="cdep:91084672"/>
<feature type="region of interest" description="Disordered" evidence="3">
    <location>
        <begin position="208"/>
        <end position="229"/>
    </location>
</feature>
<dbReference type="SUPFAM" id="SSF48403">
    <property type="entry name" value="Ankyrin repeat"/>
    <property type="match status" value="1"/>
</dbReference>
<keyword evidence="5" id="KW-1185">Reference proteome</keyword>
<dbReference type="VEuPathDB" id="FungiDB:L203_06295"/>
<sequence>MVQTTGKNLWVASSDGDLERVQYLIEHEGYTPNDKDENSYSPMHAAASYAHLPLLEYLLSKGGNINLTDDDGETPLYVVESVCVAKFLVERGADAKWKNNDGLTAAQQLKEDHPEVAQLLEELTGELTGPGDNNGRIGAGVRERGLSSELQISQFALDNYTTAQSAALMEEAQKIMEQCAQEGVEPDDRLREVLERAIQDGLLVFGQRPESEEVEGSNVVDANKKLREE</sequence>
<reference evidence="4" key="1">
    <citation type="submission" date="2016-06" db="EMBL/GenBank/DDBJ databases">
        <authorList>
            <person name="Cuomo C."/>
            <person name="Litvintseva A."/>
            <person name="Heitman J."/>
            <person name="Chen Y."/>
            <person name="Sun S."/>
            <person name="Springer D."/>
            <person name="Dromer F."/>
            <person name="Young S."/>
            <person name="Zeng Q."/>
            <person name="Chapman S."/>
            <person name="Gujja S."/>
            <person name="Saif S."/>
            <person name="Birren B."/>
        </authorList>
    </citation>
    <scope>NUCLEOTIDE SEQUENCE</scope>
    <source>
        <strain evidence="4">CBS 7841</strain>
    </source>
</reference>
<dbReference type="Gene3D" id="1.25.40.20">
    <property type="entry name" value="Ankyrin repeat-containing domain"/>
    <property type="match status" value="1"/>
</dbReference>
<evidence type="ECO:0000313" key="4">
    <source>
        <dbReference type="EMBL" id="WVN85311.1"/>
    </source>
</evidence>
<evidence type="ECO:0000313" key="5">
    <source>
        <dbReference type="Proteomes" id="UP000094043"/>
    </source>
</evidence>
<reference evidence="4" key="3">
    <citation type="submission" date="2024-01" db="EMBL/GenBank/DDBJ databases">
        <authorList>
            <person name="Coelho M.A."/>
            <person name="David-Palma M."/>
            <person name="Shea T."/>
            <person name="Sun S."/>
            <person name="Cuomo C.A."/>
            <person name="Heitman J."/>
        </authorList>
    </citation>
    <scope>NUCLEOTIDE SEQUENCE</scope>
    <source>
        <strain evidence="4">CBS 7841</strain>
    </source>
</reference>
<dbReference type="SMART" id="SM00248">
    <property type="entry name" value="ANK"/>
    <property type="match status" value="2"/>
</dbReference>
<dbReference type="AlphaFoldDB" id="A0A1E3HMH1"/>
<evidence type="ECO:0000256" key="3">
    <source>
        <dbReference type="SAM" id="MobiDB-lite"/>
    </source>
</evidence>
<gene>
    <name evidence="4" type="ORF">L203_100456</name>
</gene>
<dbReference type="Proteomes" id="UP000094043">
    <property type="component" value="Chromosome 1"/>
</dbReference>
<dbReference type="PROSITE" id="PS50297">
    <property type="entry name" value="ANK_REP_REGION"/>
    <property type="match status" value="1"/>
</dbReference>
<dbReference type="Pfam" id="PF12796">
    <property type="entry name" value="Ank_2"/>
    <property type="match status" value="1"/>
</dbReference>
<evidence type="ECO:0000256" key="2">
    <source>
        <dbReference type="ARBA" id="ARBA00023043"/>
    </source>
</evidence>
<dbReference type="EMBL" id="CP143784">
    <property type="protein sequence ID" value="WVN85311.1"/>
    <property type="molecule type" value="Genomic_DNA"/>
</dbReference>
<dbReference type="RefSeq" id="XP_066066012.1">
    <property type="nucleotide sequence ID" value="XM_066209915.1"/>
</dbReference>